<dbReference type="EMBL" id="CCYD01000666">
    <property type="protein sequence ID" value="CEG43400.1"/>
    <property type="molecule type" value="Genomic_DNA"/>
</dbReference>
<dbReference type="OrthoDB" id="413361at2759"/>
<evidence type="ECO:0000259" key="1">
    <source>
        <dbReference type="Pfam" id="PF07727"/>
    </source>
</evidence>
<keyword evidence="2" id="KW-0548">Nucleotidyltransferase</keyword>
<dbReference type="Pfam" id="PF07727">
    <property type="entry name" value="RVT_2"/>
    <property type="match status" value="1"/>
</dbReference>
<keyword evidence="2" id="KW-0695">RNA-directed DNA polymerase</keyword>
<dbReference type="GeneID" id="36408652"/>
<keyword evidence="3" id="KW-1185">Reference proteome</keyword>
<name>A0A0P1AR73_PLAHL</name>
<dbReference type="InterPro" id="IPR013103">
    <property type="entry name" value="RVT_2"/>
</dbReference>
<dbReference type="RefSeq" id="XP_024579769.1">
    <property type="nucleotide sequence ID" value="XM_024729387.1"/>
</dbReference>
<feature type="domain" description="Reverse transcriptase Ty1/copia-type" evidence="1">
    <location>
        <begin position="1"/>
        <end position="55"/>
    </location>
</feature>
<dbReference type="AlphaFoldDB" id="A0A0P1AR73"/>
<dbReference type="GO" id="GO:0003964">
    <property type="term" value="F:RNA-directed DNA polymerase activity"/>
    <property type="evidence" value="ECO:0007669"/>
    <property type="project" value="UniProtKB-KW"/>
</dbReference>
<reference evidence="3" key="1">
    <citation type="submission" date="2014-09" db="EMBL/GenBank/DDBJ databases">
        <authorList>
            <person name="Sharma Rahul"/>
            <person name="Thines Marco"/>
        </authorList>
    </citation>
    <scope>NUCLEOTIDE SEQUENCE [LARGE SCALE GENOMIC DNA]</scope>
</reference>
<sequence length="118" mass="13394">MRVPEGFNHDKGKLLKLNCPLYGLKQAAHVCNKTINDVLLKIELKPSAIDSCIYRSKPLKKWIKSNQKSLNDFVSKIWVYGNKSCNKQEDANHITEPLHRGSSQAFQSIKCTTNPEPL</sequence>
<organism evidence="2 3">
    <name type="scientific">Plasmopara halstedii</name>
    <name type="common">Downy mildew of sunflower</name>
    <dbReference type="NCBI Taxonomy" id="4781"/>
    <lineage>
        <taxon>Eukaryota</taxon>
        <taxon>Sar</taxon>
        <taxon>Stramenopiles</taxon>
        <taxon>Oomycota</taxon>
        <taxon>Peronosporomycetes</taxon>
        <taxon>Peronosporales</taxon>
        <taxon>Peronosporaceae</taxon>
        <taxon>Plasmopara</taxon>
    </lineage>
</organism>
<accession>A0A0P1AR73</accession>
<evidence type="ECO:0000313" key="2">
    <source>
        <dbReference type="EMBL" id="CEG43400.1"/>
    </source>
</evidence>
<proteinExistence type="predicted"/>
<evidence type="ECO:0000313" key="3">
    <source>
        <dbReference type="Proteomes" id="UP000054928"/>
    </source>
</evidence>
<protein>
    <submittedName>
        <fullName evidence="2">Reverse transcriptase, RNA-dependent DNA polymerase</fullName>
    </submittedName>
</protein>
<dbReference type="Proteomes" id="UP000054928">
    <property type="component" value="Unassembled WGS sequence"/>
</dbReference>
<keyword evidence="2" id="KW-0808">Transferase</keyword>